<gene>
    <name evidence="1" type="ORF">BT96DRAFT_541522</name>
</gene>
<evidence type="ECO:0000313" key="2">
    <source>
        <dbReference type="Proteomes" id="UP000799118"/>
    </source>
</evidence>
<evidence type="ECO:0000313" key="1">
    <source>
        <dbReference type="EMBL" id="KAE9402547.1"/>
    </source>
</evidence>
<keyword evidence="2" id="KW-1185">Reference proteome</keyword>
<dbReference type="Proteomes" id="UP000799118">
    <property type="component" value="Unassembled WGS sequence"/>
</dbReference>
<reference evidence="1" key="1">
    <citation type="journal article" date="2019" name="Environ. Microbiol.">
        <title>Fungal ecological strategies reflected in gene transcription - a case study of two litter decomposers.</title>
        <authorList>
            <person name="Barbi F."/>
            <person name="Kohler A."/>
            <person name="Barry K."/>
            <person name="Baskaran P."/>
            <person name="Daum C."/>
            <person name="Fauchery L."/>
            <person name="Ihrmark K."/>
            <person name="Kuo A."/>
            <person name="LaButti K."/>
            <person name="Lipzen A."/>
            <person name="Morin E."/>
            <person name="Grigoriev I.V."/>
            <person name="Henrissat B."/>
            <person name="Lindahl B."/>
            <person name="Martin F."/>
        </authorList>
    </citation>
    <scope>NUCLEOTIDE SEQUENCE</scope>
    <source>
        <strain evidence="1">JB14</strain>
    </source>
</reference>
<proteinExistence type="predicted"/>
<dbReference type="EMBL" id="ML769433">
    <property type="protein sequence ID" value="KAE9402547.1"/>
    <property type="molecule type" value="Genomic_DNA"/>
</dbReference>
<organism evidence="1 2">
    <name type="scientific">Gymnopus androsaceus JB14</name>
    <dbReference type="NCBI Taxonomy" id="1447944"/>
    <lineage>
        <taxon>Eukaryota</taxon>
        <taxon>Fungi</taxon>
        <taxon>Dikarya</taxon>
        <taxon>Basidiomycota</taxon>
        <taxon>Agaricomycotina</taxon>
        <taxon>Agaricomycetes</taxon>
        <taxon>Agaricomycetidae</taxon>
        <taxon>Agaricales</taxon>
        <taxon>Marasmiineae</taxon>
        <taxon>Omphalotaceae</taxon>
        <taxon>Gymnopus</taxon>
    </lineage>
</organism>
<protein>
    <submittedName>
        <fullName evidence="1">Uncharacterized protein</fullName>
    </submittedName>
</protein>
<sequence>MVTSFSLSSPSLSSFATTQEIFREHGCFYSQIALVDKARDKFLEIYRDGDLASSIKSMFLDWSIRCGDRFVLYEDYWILIDYAKGSNAERPVSMEVARLKVVEVLESTSGLTPEPFSIQTVRSVLSACPMATPHQNAIAHTVLTTFASRSSP</sequence>
<accession>A0A6A4I003</accession>
<name>A0A6A4I003_9AGAR</name>
<dbReference type="AlphaFoldDB" id="A0A6A4I003"/>